<dbReference type="RefSeq" id="WP_008069838.1">
    <property type="nucleotide sequence ID" value="NZ_AQWK01000003.1"/>
</dbReference>
<accession>F1Z6F4</accession>
<evidence type="ECO:0000256" key="1">
    <source>
        <dbReference type="SAM" id="MobiDB-lite"/>
    </source>
</evidence>
<organism evidence="3 4">
    <name type="scientific">Novosphingobium nitrogenifigens DSM 19370</name>
    <dbReference type="NCBI Taxonomy" id="983920"/>
    <lineage>
        <taxon>Bacteria</taxon>
        <taxon>Pseudomonadati</taxon>
        <taxon>Pseudomonadota</taxon>
        <taxon>Alphaproteobacteria</taxon>
        <taxon>Sphingomonadales</taxon>
        <taxon>Sphingomonadaceae</taxon>
        <taxon>Novosphingobium</taxon>
    </lineage>
</organism>
<name>F1Z6F4_9SPHN</name>
<dbReference type="HOGENOM" id="CLU_040135_1_0_5"/>
<feature type="region of interest" description="Disordered" evidence="1">
    <location>
        <begin position="458"/>
        <end position="479"/>
    </location>
</feature>
<reference evidence="3 4" key="1">
    <citation type="journal article" date="2012" name="J. Bacteriol.">
        <title>Draft Genome Sequence of Novosphingobium nitrogenifigens Y88T.</title>
        <authorList>
            <person name="Strabala T.J."/>
            <person name="Macdonald L."/>
            <person name="Liu V."/>
            <person name="Smit A.M."/>
        </authorList>
    </citation>
    <scope>NUCLEOTIDE SEQUENCE [LARGE SCALE GENOMIC DNA]</scope>
    <source>
        <strain evidence="3 4">DSM 19370</strain>
    </source>
</reference>
<keyword evidence="4" id="KW-1185">Reference proteome</keyword>
<dbReference type="Pfam" id="PF05159">
    <property type="entry name" value="Capsule_synth"/>
    <property type="match status" value="1"/>
</dbReference>
<feature type="transmembrane region" description="Helical" evidence="2">
    <location>
        <begin position="158"/>
        <end position="176"/>
    </location>
</feature>
<proteinExistence type="predicted"/>
<evidence type="ECO:0000313" key="4">
    <source>
        <dbReference type="Proteomes" id="UP000004728"/>
    </source>
</evidence>
<dbReference type="OrthoDB" id="9794206at2"/>
<keyword evidence="2" id="KW-0472">Membrane</keyword>
<dbReference type="InParanoid" id="F1Z6F4"/>
<dbReference type="AlphaFoldDB" id="F1Z6F4"/>
<dbReference type="GO" id="GO:0015774">
    <property type="term" value="P:polysaccharide transport"/>
    <property type="evidence" value="ECO:0007669"/>
    <property type="project" value="InterPro"/>
</dbReference>
<evidence type="ECO:0000313" key="3">
    <source>
        <dbReference type="EMBL" id="EGD59936.1"/>
    </source>
</evidence>
<protein>
    <submittedName>
        <fullName evidence="3">Capsule polysaccharide biosynthesis</fullName>
    </submittedName>
</protein>
<keyword evidence="2" id="KW-0812">Transmembrane</keyword>
<sequence>MIEGGIKAFAGRKVLLLQGPVGPFFARFAKDLRAAGADVRKINFHGGDWLFQPNGTLYRGTMEDWPEWLAARIAEWDIDMLFLFGDCRPVHRAAHDVATRLGVEVGVFEEGYLRPDFVTLERHGVNGNSLLPRDPADYLASPPRQIDVRAMPRSFWPMVWWGFLYFTIGGFTHGLFPHYRHHRPLTIREMFPWLRSPLRKARYALRERGMTARMTGEWSGRFFLVPLQVHNDAQVQFHADVGGVTGFIVSTILSFARHAPADAVLVFKHHPMDRGYCDYTALIGDTARDTGCTDRIAYIHDQHMPTILPHCRGMVVINSTTGLAAIGCGRPTKTVGTAIYDMPGMTFQGSLDRFWTEATDHRPDPVLYERFRAELIAATQINGNFYRRLDPATSASGLIWTIGGARTTDSRPAANHDARPQIIPAVPTVRPAIPLFPVEGLPVPASLWARSGPAEVLPFPRRGPPAIPPAERPRERART</sequence>
<dbReference type="EMBL" id="AEWJ01000024">
    <property type="protein sequence ID" value="EGD59936.1"/>
    <property type="molecule type" value="Genomic_DNA"/>
</dbReference>
<dbReference type="GO" id="GO:0000271">
    <property type="term" value="P:polysaccharide biosynthetic process"/>
    <property type="evidence" value="ECO:0007669"/>
    <property type="project" value="InterPro"/>
</dbReference>
<keyword evidence="2" id="KW-1133">Transmembrane helix</keyword>
<feature type="compositionally biased region" description="Pro residues" evidence="1">
    <location>
        <begin position="461"/>
        <end position="470"/>
    </location>
</feature>
<dbReference type="eggNOG" id="COG3562">
    <property type="taxonomic scope" value="Bacteria"/>
</dbReference>
<evidence type="ECO:0000256" key="2">
    <source>
        <dbReference type="SAM" id="Phobius"/>
    </source>
</evidence>
<dbReference type="STRING" id="983920.Y88_2376"/>
<dbReference type="Proteomes" id="UP000004728">
    <property type="component" value="Unassembled WGS sequence"/>
</dbReference>
<comment type="caution">
    <text evidence="3">The sequence shown here is derived from an EMBL/GenBank/DDBJ whole genome shotgun (WGS) entry which is preliminary data.</text>
</comment>
<dbReference type="CDD" id="cd16441">
    <property type="entry name" value="beta_Kdo_transferase_KpsS"/>
    <property type="match status" value="1"/>
</dbReference>
<dbReference type="InterPro" id="IPR007833">
    <property type="entry name" value="Capsule_polysaccharide_synth"/>
</dbReference>
<gene>
    <name evidence="3" type="ORF">Y88_2376</name>
</gene>